<gene>
    <name evidence="2" type="ORF">GA0061105_106170</name>
</gene>
<dbReference type="Gene3D" id="3.40.50.1820">
    <property type="entry name" value="alpha/beta hydrolase"/>
    <property type="match status" value="1"/>
</dbReference>
<dbReference type="Pfam" id="PF00561">
    <property type="entry name" value="Abhydrolase_1"/>
    <property type="match status" value="1"/>
</dbReference>
<proteinExistence type="predicted"/>
<dbReference type="RefSeq" id="WP_092751157.1">
    <property type="nucleotide sequence ID" value="NZ_FMAJ01000006.1"/>
</dbReference>
<dbReference type="InterPro" id="IPR000073">
    <property type="entry name" value="AB_hydrolase_1"/>
</dbReference>
<protein>
    <submittedName>
        <fullName evidence="2">Pimeloyl-ACP methyl ester carboxylesterase</fullName>
    </submittedName>
</protein>
<dbReference type="SUPFAM" id="SSF53474">
    <property type="entry name" value="alpha/beta-Hydrolases"/>
    <property type="match status" value="1"/>
</dbReference>
<dbReference type="PRINTS" id="PR00111">
    <property type="entry name" value="ABHYDROLASE"/>
</dbReference>
<dbReference type="Proteomes" id="UP000198723">
    <property type="component" value="Unassembled WGS sequence"/>
</dbReference>
<dbReference type="InterPro" id="IPR029058">
    <property type="entry name" value="AB_hydrolase_fold"/>
</dbReference>
<dbReference type="STRING" id="1138170.GA0061105_106170"/>
<dbReference type="InterPro" id="IPR050471">
    <property type="entry name" value="AB_hydrolase"/>
</dbReference>
<reference evidence="2 3" key="1">
    <citation type="submission" date="2016-08" db="EMBL/GenBank/DDBJ databases">
        <authorList>
            <person name="Seilhamer J.J."/>
        </authorList>
    </citation>
    <scope>NUCLEOTIDE SEQUENCE [LARGE SCALE GENOMIC DNA]</scope>
    <source>
        <strain evidence="2 3">HBR26</strain>
    </source>
</reference>
<dbReference type="PANTHER" id="PTHR43433:SF5">
    <property type="entry name" value="AB HYDROLASE-1 DOMAIN-CONTAINING PROTEIN"/>
    <property type="match status" value="1"/>
</dbReference>
<evidence type="ECO:0000313" key="3">
    <source>
        <dbReference type="Proteomes" id="UP000198723"/>
    </source>
</evidence>
<feature type="domain" description="AB hydrolase-1" evidence="1">
    <location>
        <begin position="32"/>
        <end position="260"/>
    </location>
</feature>
<name>A0A1C3Y3T6_9HYPH</name>
<sequence>MAVSLETAPTEYLETGGIRFAYRRLGPDTGTPLILLQHFTGTIDSWDPAVVNGLATDRNIIVFDNAGVGASSGTVPDNVGQQAADAETFIRALGFDEVDLLGFSLGGFLAQIMASRATLKVRKMIVAGSAPRGGEEHLLQVVEGAFAKNARDVRLPLFFTPSKKSQLAGEAFVNRALARTQDRDPDSGEAISEPQARSIIAWCAEQDPDHGLLKAIKQPTLIVHGSDDTMFPSVNAYEMFKAMSDATLIIYPDSGHGALFQYAQTFVAHVKTFLDT</sequence>
<evidence type="ECO:0000313" key="2">
    <source>
        <dbReference type="EMBL" id="SCB59124.1"/>
    </source>
</evidence>
<dbReference type="AlphaFoldDB" id="A0A1C3Y3T6"/>
<dbReference type="EMBL" id="FMAJ01000006">
    <property type="protein sequence ID" value="SCB59124.1"/>
    <property type="molecule type" value="Genomic_DNA"/>
</dbReference>
<dbReference type="PANTHER" id="PTHR43433">
    <property type="entry name" value="HYDROLASE, ALPHA/BETA FOLD FAMILY PROTEIN"/>
    <property type="match status" value="1"/>
</dbReference>
<accession>A0A1C3Y3T6</accession>
<evidence type="ECO:0000259" key="1">
    <source>
        <dbReference type="Pfam" id="PF00561"/>
    </source>
</evidence>
<organism evidence="2 3">
    <name type="scientific">Rhizobium aethiopicum</name>
    <dbReference type="NCBI Taxonomy" id="1138170"/>
    <lineage>
        <taxon>Bacteria</taxon>
        <taxon>Pseudomonadati</taxon>
        <taxon>Pseudomonadota</taxon>
        <taxon>Alphaproteobacteria</taxon>
        <taxon>Hyphomicrobiales</taxon>
        <taxon>Rhizobiaceae</taxon>
        <taxon>Rhizobium/Agrobacterium group</taxon>
        <taxon>Rhizobium</taxon>
    </lineage>
</organism>